<evidence type="ECO:0008006" key="3">
    <source>
        <dbReference type="Google" id="ProtNLM"/>
    </source>
</evidence>
<sequence length="280" mass="29297">MCTADCIADSAGGITFDVTDAARPGATLVLRRRADAVGTHGGGDDEVRLPLTGPATASGAGPARLRAVLPSTVELAEGHWDIFTGTSGDRPVRPGIRDVRALIDRVPGTGPVAARVPYPTADGRLALRTWLRAPHAEAGTVRCAPAGMSVEGVLYGAELGEHARAEARLHGGDRTHRVAVTGRGGVFAFTLPYGPLAEEPGGPGGESRRWDLWLLPAPDTAGIRISRILDDIWDKRAIHVYPAHAVPAHGTDGRLAAPGYTHDNDFCVRLDPAPAPVPTP</sequence>
<gene>
    <name evidence="1" type="ORF">Y717_31565</name>
</gene>
<dbReference type="STRING" id="1440053.GCA_000718095_05994"/>
<evidence type="ECO:0000313" key="2">
    <source>
        <dbReference type="Proteomes" id="UP000245992"/>
    </source>
</evidence>
<dbReference type="AlphaFoldDB" id="A0A2T7T5S1"/>
<dbReference type="EMBL" id="AZSP01000197">
    <property type="protein sequence ID" value="PVE10458.1"/>
    <property type="molecule type" value="Genomic_DNA"/>
</dbReference>
<dbReference type="Proteomes" id="UP000245992">
    <property type="component" value="Unassembled WGS sequence"/>
</dbReference>
<comment type="caution">
    <text evidence="1">The sequence shown here is derived from an EMBL/GenBank/DDBJ whole genome shotgun (WGS) entry which is preliminary data.</text>
</comment>
<evidence type="ECO:0000313" key="1">
    <source>
        <dbReference type="EMBL" id="PVE10458.1"/>
    </source>
</evidence>
<reference evidence="1 2" key="1">
    <citation type="submission" date="2013-12" db="EMBL/GenBank/DDBJ databases">
        <title>Annotated genome of Streptomyces scopuliridis.</title>
        <authorList>
            <person name="Olson J.B."/>
        </authorList>
    </citation>
    <scope>NUCLEOTIDE SEQUENCE [LARGE SCALE GENOMIC DNA]</scope>
    <source>
        <strain evidence="1 2">RB72</strain>
    </source>
</reference>
<proteinExistence type="predicted"/>
<protein>
    <recommendedName>
        <fullName evidence="3">Transferase</fullName>
    </recommendedName>
</protein>
<name>A0A2T7T5S1_9ACTN</name>
<keyword evidence="2" id="KW-1185">Reference proteome</keyword>
<accession>A0A2T7T5S1</accession>
<organism evidence="1 2">
    <name type="scientific">Streptomyces scopuliridis RB72</name>
    <dbReference type="NCBI Taxonomy" id="1440053"/>
    <lineage>
        <taxon>Bacteria</taxon>
        <taxon>Bacillati</taxon>
        <taxon>Actinomycetota</taxon>
        <taxon>Actinomycetes</taxon>
        <taxon>Kitasatosporales</taxon>
        <taxon>Streptomycetaceae</taxon>
        <taxon>Streptomyces</taxon>
    </lineage>
</organism>